<sequence length="430" mass="47677">MEVRNLLDIHINNKTVISVVGGGGKTSLVFRLTEEFVSLGKKVIVATTTHMAYEPDRPFAEDGETVKVRRNLEEYGYTVAASKMTGESIQKIKSLSDGCLQKLRSECDVMILEADGAKGLPLKVPADWEPAIPEMTDIVIGVMGLGCLGKKIKDTVHRPELAAQLLGKTIEDRVTEEDLLKIAGSPLGMKKNVGNREYRVFLNKRDLVSDPQIPDGIIESLKKEKIHAACQSLKYGFGKKIAIVILAAGNSRRFGKNKLLYTVEGEPLFFNALHKAVQIQRRMKADISSVVVVTQYSEIQKQAEKLGAKVIWNPLPQEGIASSMRLGLQEACRDGEQDACLFMVADQPWLTVESLERLIKCYRTSDKGMAAVSIKGEPGNPCIFSRKYYSDLMKLTGDRGGKRVLKAHLEDVVLYEIKNEKELTDVDKPL</sequence>
<dbReference type="NCBIfam" id="TIGR03172">
    <property type="entry name" value="selenium cofactor biosynthesis protein YqeC"/>
    <property type="match status" value="1"/>
</dbReference>
<dbReference type="InterPro" id="IPR029044">
    <property type="entry name" value="Nucleotide-diphossugar_trans"/>
</dbReference>
<dbReference type="Pfam" id="PF19842">
    <property type="entry name" value="YqeC"/>
    <property type="match status" value="1"/>
</dbReference>
<gene>
    <name evidence="2" type="ORF">BGLFYP119_01799</name>
</gene>
<dbReference type="Pfam" id="PF12804">
    <property type="entry name" value="NTP_transf_3"/>
    <property type="match status" value="1"/>
</dbReference>
<protein>
    <submittedName>
        <fullName evidence="2">Molybdopterin-guanine dinucleotide biosynthesis protein MobA</fullName>
    </submittedName>
</protein>
<accession>A0A6N2U041</accession>
<dbReference type="InterPro" id="IPR017587">
    <property type="entry name" value="YqeC"/>
</dbReference>
<dbReference type="AlphaFoldDB" id="A0A6N2U041"/>
<dbReference type="PANTHER" id="PTHR43777:SF1">
    <property type="entry name" value="MOLYBDENUM COFACTOR CYTIDYLYLTRANSFERASE"/>
    <property type="match status" value="1"/>
</dbReference>
<feature type="domain" description="MobA-like NTP transferase" evidence="1">
    <location>
        <begin position="244"/>
        <end position="410"/>
    </location>
</feature>
<dbReference type="CDD" id="cd04182">
    <property type="entry name" value="GT_2_like_f"/>
    <property type="match status" value="1"/>
</dbReference>
<organism evidence="2">
    <name type="scientific">Blautia glucerasea</name>
    <dbReference type="NCBI Taxonomy" id="536633"/>
    <lineage>
        <taxon>Bacteria</taxon>
        <taxon>Bacillati</taxon>
        <taxon>Bacillota</taxon>
        <taxon>Clostridia</taxon>
        <taxon>Lachnospirales</taxon>
        <taxon>Lachnospiraceae</taxon>
        <taxon>Blautia</taxon>
    </lineage>
</organism>
<evidence type="ECO:0000259" key="1">
    <source>
        <dbReference type="Pfam" id="PF12804"/>
    </source>
</evidence>
<dbReference type="GO" id="GO:0016779">
    <property type="term" value="F:nucleotidyltransferase activity"/>
    <property type="evidence" value="ECO:0007669"/>
    <property type="project" value="UniProtKB-ARBA"/>
</dbReference>
<dbReference type="EMBL" id="CACRST010000017">
    <property type="protein sequence ID" value="VYT10063.1"/>
    <property type="molecule type" value="Genomic_DNA"/>
</dbReference>
<dbReference type="SUPFAM" id="SSF53448">
    <property type="entry name" value="Nucleotide-diphospho-sugar transferases"/>
    <property type="match status" value="1"/>
</dbReference>
<proteinExistence type="predicted"/>
<dbReference type="PANTHER" id="PTHR43777">
    <property type="entry name" value="MOLYBDENUM COFACTOR CYTIDYLYLTRANSFERASE"/>
    <property type="match status" value="1"/>
</dbReference>
<evidence type="ECO:0000313" key="2">
    <source>
        <dbReference type="EMBL" id="VYT10063.1"/>
    </source>
</evidence>
<reference evidence="2" key="1">
    <citation type="submission" date="2019-11" db="EMBL/GenBank/DDBJ databases">
        <authorList>
            <person name="Feng L."/>
        </authorList>
    </citation>
    <scope>NUCLEOTIDE SEQUENCE</scope>
    <source>
        <strain evidence="2">BgluceraseaLFYP119</strain>
    </source>
</reference>
<dbReference type="RefSeq" id="WP_156354122.1">
    <property type="nucleotide sequence ID" value="NZ_CACRST010000017.1"/>
</dbReference>
<dbReference type="Gene3D" id="3.90.550.10">
    <property type="entry name" value="Spore Coat Polysaccharide Biosynthesis Protein SpsA, Chain A"/>
    <property type="match status" value="1"/>
</dbReference>
<dbReference type="InterPro" id="IPR025877">
    <property type="entry name" value="MobA-like_NTP_Trfase"/>
</dbReference>
<name>A0A6N2U041_9FIRM</name>